<dbReference type="CDD" id="cd03469">
    <property type="entry name" value="Rieske_RO_Alpha_N"/>
    <property type="match status" value="1"/>
</dbReference>
<evidence type="ECO:0000259" key="7">
    <source>
        <dbReference type="PROSITE" id="PS51296"/>
    </source>
</evidence>
<evidence type="ECO:0000256" key="2">
    <source>
        <dbReference type="ARBA" id="ARBA00022714"/>
    </source>
</evidence>
<evidence type="ECO:0000313" key="8">
    <source>
        <dbReference type="EMBL" id="TMM64147.1"/>
    </source>
</evidence>
<evidence type="ECO:0000256" key="1">
    <source>
        <dbReference type="ARBA" id="ARBA00001962"/>
    </source>
</evidence>
<proteinExistence type="predicted"/>
<evidence type="ECO:0000313" key="9">
    <source>
        <dbReference type="Proteomes" id="UP000310095"/>
    </source>
</evidence>
<dbReference type="SUPFAM" id="SSF55961">
    <property type="entry name" value="Bet v1-like"/>
    <property type="match status" value="1"/>
</dbReference>
<reference evidence="8 9" key="1">
    <citation type="submission" date="2019-05" db="EMBL/GenBank/DDBJ databases">
        <title>Identification and Biocontrol Activity Analysis of Biocontrol Strain PF-1 Based on Genome-wide Data.</title>
        <authorList>
            <person name="Qi J."/>
        </authorList>
    </citation>
    <scope>NUCLEOTIDE SEQUENCE [LARGE SCALE GENOMIC DNA]</scope>
    <source>
        <strain evidence="8 9">PF-1</strain>
    </source>
</reference>
<dbReference type="Pfam" id="PF00355">
    <property type="entry name" value="Rieske"/>
    <property type="match status" value="1"/>
</dbReference>
<sequence>MWICFMSRHALDASHYTSAETLSHERANLFGTLWTFVGFTSMVRERNQFFTRKVAGVPILVQRTEAGIRAFINECPHRLSPIQIENAGKRPMVCPYHAWSFGSEGELRGIPNHGLYQFSAAEREKVCLKKLHLEEVGQLLFVNFSEEPLALNKQFTDEFIQQLKDVSSHLDSQIIYSCHQVRYNWKLNMENVKDYNHVPFIHPQTFMPAMSQMVREIPSVGGGAEVVRLIATSESPELDSLSYSNKSMIKPYENWFAPLCEKYGSEHAYYNWFIYPNVNFCSVKGDHFLLQQYDPVSPGVTDYHLWMMTATRKDVRTDFTALLATLIRGERKVIAEDTVVLERLQDGFGEHSRRFMHGEYEAHIVQQHLWYRTHVLGERP</sequence>
<dbReference type="GO" id="GO:0051213">
    <property type="term" value="F:dioxygenase activity"/>
    <property type="evidence" value="ECO:0007669"/>
    <property type="project" value="UniProtKB-KW"/>
</dbReference>
<dbReference type="InterPro" id="IPR017941">
    <property type="entry name" value="Rieske_2Fe-2S"/>
</dbReference>
<keyword evidence="9" id="KW-1185">Reference proteome</keyword>
<accession>A0ABY2VIP9</accession>
<evidence type="ECO:0000256" key="5">
    <source>
        <dbReference type="ARBA" id="ARBA00023004"/>
    </source>
</evidence>
<keyword evidence="3" id="KW-0479">Metal-binding</keyword>
<comment type="caution">
    <text evidence="8">The sequence shown here is derived from an EMBL/GenBank/DDBJ whole genome shotgun (WGS) entry which is preliminary data.</text>
</comment>
<keyword evidence="5" id="KW-0408">Iron</keyword>
<comment type="cofactor">
    <cofactor evidence="1">
        <name>Fe cation</name>
        <dbReference type="ChEBI" id="CHEBI:24875"/>
    </cofactor>
</comment>
<dbReference type="PROSITE" id="PS51296">
    <property type="entry name" value="RIESKE"/>
    <property type="match status" value="1"/>
</dbReference>
<keyword evidence="8" id="KW-0223">Dioxygenase</keyword>
<gene>
    <name evidence="8" type="ORF">FEF10_12990</name>
</gene>
<dbReference type="Gene3D" id="2.102.10.10">
    <property type="entry name" value="Rieske [2Fe-2S] iron-sulphur domain"/>
    <property type="match status" value="1"/>
</dbReference>
<evidence type="ECO:0000256" key="4">
    <source>
        <dbReference type="ARBA" id="ARBA00023002"/>
    </source>
</evidence>
<keyword evidence="4" id="KW-0560">Oxidoreductase</keyword>
<keyword evidence="2" id="KW-0001">2Fe-2S</keyword>
<dbReference type="CDD" id="cd00680">
    <property type="entry name" value="RHO_alpha_C"/>
    <property type="match status" value="1"/>
</dbReference>
<dbReference type="Pfam" id="PF00848">
    <property type="entry name" value="Ring_hydroxyl_A"/>
    <property type="match status" value="1"/>
</dbReference>
<dbReference type="PANTHER" id="PTHR43756">
    <property type="entry name" value="CHOLINE MONOOXYGENASE, CHLOROPLASTIC"/>
    <property type="match status" value="1"/>
</dbReference>
<feature type="domain" description="Rieske" evidence="7">
    <location>
        <begin position="34"/>
        <end position="142"/>
    </location>
</feature>
<dbReference type="Gene3D" id="3.90.380.10">
    <property type="entry name" value="Naphthalene 1,2-dioxygenase Alpha Subunit, Chain A, domain 1"/>
    <property type="match status" value="1"/>
</dbReference>
<dbReference type="InterPro" id="IPR036922">
    <property type="entry name" value="Rieske_2Fe-2S_sf"/>
</dbReference>
<dbReference type="PANTHER" id="PTHR43756:SF5">
    <property type="entry name" value="CHOLINE MONOOXYGENASE, CHLOROPLASTIC"/>
    <property type="match status" value="1"/>
</dbReference>
<dbReference type="SUPFAM" id="SSF50022">
    <property type="entry name" value="ISP domain"/>
    <property type="match status" value="1"/>
</dbReference>
<evidence type="ECO:0000256" key="3">
    <source>
        <dbReference type="ARBA" id="ARBA00022723"/>
    </source>
</evidence>
<dbReference type="InterPro" id="IPR015879">
    <property type="entry name" value="Ring_hydroxy_dOase_asu_C_dom"/>
</dbReference>
<keyword evidence="6" id="KW-0411">Iron-sulfur</keyword>
<name>A0ABY2VIP9_9PSED</name>
<dbReference type="PRINTS" id="PR00090">
    <property type="entry name" value="RNGDIOXGNASE"/>
</dbReference>
<organism evidence="8 9">
    <name type="scientific">Pseudomonas protegens</name>
    <dbReference type="NCBI Taxonomy" id="380021"/>
    <lineage>
        <taxon>Bacteria</taxon>
        <taxon>Pseudomonadati</taxon>
        <taxon>Pseudomonadota</taxon>
        <taxon>Gammaproteobacteria</taxon>
        <taxon>Pseudomonadales</taxon>
        <taxon>Pseudomonadaceae</taxon>
        <taxon>Pseudomonas</taxon>
    </lineage>
</organism>
<dbReference type="InterPro" id="IPR001663">
    <property type="entry name" value="Rng_hydr_dOase-A"/>
</dbReference>
<dbReference type="Proteomes" id="UP000310095">
    <property type="component" value="Unassembled WGS sequence"/>
</dbReference>
<dbReference type="EMBL" id="VAVY01000002">
    <property type="protein sequence ID" value="TMM64147.1"/>
    <property type="molecule type" value="Genomic_DNA"/>
</dbReference>
<evidence type="ECO:0000256" key="6">
    <source>
        <dbReference type="ARBA" id="ARBA00023014"/>
    </source>
</evidence>
<protein>
    <submittedName>
        <fullName evidence="8">Aromatic ring-hydroxylating dioxygenase subunit alpha</fullName>
    </submittedName>
</protein>